<keyword evidence="1" id="KW-0489">Methyltransferase</keyword>
<keyword evidence="2" id="KW-1185">Reference proteome</keyword>
<gene>
    <name evidence="1" type="ORF">AYR53_11090</name>
</gene>
<dbReference type="Proteomes" id="UP000078582">
    <property type="component" value="Chromosome"/>
</dbReference>
<dbReference type="Gene3D" id="3.40.50.150">
    <property type="entry name" value="Vaccinia Virus protein VP39"/>
    <property type="match status" value="1"/>
</dbReference>
<dbReference type="GeneID" id="42982805"/>
<sequence>MGQKDVEALYKHLDTTAMLLKRDLDVSYMDALIETGENIVDGGQIKVEDGLPHEAIRQQLTTSYQQINLKRLTTDEIRQAFQLAILRGERTDAIQANHQMTPDAIGFLVAYLIENLAGLNDQEQVLDLTVGTGNLLYTVLNRLFTASGVNLKGYGIDNDDTMLALANVGARLQHPDVELFHQDAIEDLVVPKVDVSLADLPIGYYPIDERAAKFATHAETGHSYAHHLLIEQSMRYTKAAGFGFFLVPSLLFQSQEATELTKWMTSATYLQGLLNLPRELFQDEKAQKAILILQNKGGQAKQAKKVMLGEFPSFKDQAGFQRFVAEISEWKEKNIAQ</sequence>
<dbReference type="PIRSF" id="PIRSF026567">
    <property type="entry name" value="Adenine_mtase_bact_prd"/>
    <property type="match status" value="1"/>
</dbReference>
<accession>A0A192H376</accession>
<dbReference type="CDD" id="cd02440">
    <property type="entry name" value="AdoMet_MTases"/>
    <property type="match status" value="1"/>
</dbReference>
<dbReference type="Gene3D" id="1.10.150.470">
    <property type="match status" value="1"/>
</dbReference>
<dbReference type="PANTHER" id="PTHR41313:SF1">
    <property type="entry name" value="DNA METHYLASE ADENINE-SPECIFIC DOMAIN-CONTAINING PROTEIN"/>
    <property type="match status" value="1"/>
</dbReference>
<dbReference type="GO" id="GO:0032259">
    <property type="term" value="P:methylation"/>
    <property type="evidence" value="ECO:0007669"/>
    <property type="project" value="UniProtKB-KW"/>
</dbReference>
<dbReference type="KEGG" id="lbt:AYR52_06425"/>
<dbReference type="PANTHER" id="PTHR41313">
    <property type="entry name" value="ADENINE-SPECIFIC METHYLTRANSFERASE"/>
    <property type="match status" value="1"/>
</dbReference>
<protein>
    <submittedName>
        <fullName evidence="1">DNA methyltransferase</fullName>
    </submittedName>
</protein>
<dbReference type="GO" id="GO:0003677">
    <property type="term" value="F:DNA binding"/>
    <property type="evidence" value="ECO:0007669"/>
    <property type="project" value="InterPro"/>
</dbReference>
<dbReference type="RefSeq" id="WP_068225214.1">
    <property type="nucleotide sequence ID" value="NZ_CP014623.1"/>
</dbReference>
<dbReference type="AlphaFoldDB" id="A0A192H376"/>
<dbReference type="InterPro" id="IPR003356">
    <property type="entry name" value="DNA_methylase_A-5"/>
</dbReference>
<evidence type="ECO:0000313" key="1">
    <source>
        <dbReference type="EMBL" id="ANK63264.1"/>
    </source>
</evidence>
<dbReference type="Pfam" id="PF02384">
    <property type="entry name" value="N6_Mtase"/>
    <property type="match status" value="1"/>
</dbReference>
<dbReference type="InterPro" id="IPR016843">
    <property type="entry name" value="S-AdoMet-dep_Ade-MeTrfase_prd"/>
</dbReference>
<dbReference type="SUPFAM" id="SSF53335">
    <property type="entry name" value="S-adenosyl-L-methionine-dependent methyltransferases"/>
    <property type="match status" value="1"/>
</dbReference>
<reference evidence="1 2" key="1">
    <citation type="submission" date="2016-03" db="EMBL/GenBank/DDBJ databases">
        <title>Pediococcus and Lactobacillus from brewery environment - whole genome sequencing and assembly.</title>
        <authorList>
            <person name="Behr J."/>
            <person name="Geissler A.J."/>
            <person name="Vogel R.F."/>
        </authorList>
    </citation>
    <scope>NUCLEOTIDE SEQUENCE [LARGE SCALE GENOMIC DNA]</scope>
    <source>
        <strain evidence="1 2">TMW 1.1989</strain>
    </source>
</reference>
<dbReference type="GO" id="GO:0008170">
    <property type="term" value="F:N-methyltransferase activity"/>
    <property type="evidence" value="ECO:0007669"/>
    <property type="project" value="InterPro"/>
</dbReference>
<evidence type="ECO:0000313" key="2">
    <source>
        <dbReference type="Proteomes" id="UP000078582"/>
    </source>
</evidence>
<dbReference type="InterPro" id="IPR052933">
    <property type="entry name" value="DNA_Protect_Modify"/>
</dbReference>
<dbReference type="STRING" id="375175.AYR53_11090"/>
<proteinExistence type="predicted"/>
<dbReference type="EMBL" id="CP014873">
    <property type="protein sequence ID" value="ANK63264.1"/>
    <property type="molecule type" value="Genomic_DNA"/>
</dbReference>
<dbReference type="InterPro" id="IPR048375">
    <property type="entry name" value="YtxK-like_N"/>
</dbReference>
<name>A0A192H376_9LACO</name>
<keyword evidence="1" id="KW-0808">Transferase</keyword>
<dbReference type="Pfam" id="PF21106">
    <property type="entry name" value="YtxK_like"/>
    <property type="match status" value="1"/>
</dbReference>
<dbReference type="InterPro" id="IPR029063">
    <property type="entry name" value="SAM-dependent_MTases_sf"/>
</dbReference>
<dbReference type="OrthoDB" id="9788159at2"/>
<organism evidence="1 2">
    <name type="scientific">Loigolactobacillus backii</name>
    <dbReference type="NCBI Taxonomy" id="375175"/>
    <lineage>
        <taxon>Bacteria</taxon>
        <taxon>Bacillati</taxon>
        <taxon>Bacillota</taxon>
        <taxon>Bacilli</taxon>
        <taxon>Lactobacillales</taxon>
        <taxon>Lactobacillaceae</taxon>
        <taxon>Loigolactobacillus</taxon>
    </lineage>
</organism>